<dbReference type="InterPro" id="IPR036388">
    <property type="entry name" value="WH-like_DNA-bd_sf"/>
</dbReference>
<dbReference type="SUPFAM" id="SSF53850">
    <property type="entry name" value="Periplasmic binding protein-like II"/>
    <property type="match status" value="1"/>
</dbReference>
<dbReference type="GO" id="GO:0003677">
    <property type="term" value="F:DNA binding"/>
    <property type="evidence" value="ECO:0007669"/>
    <property type="project" value="UniProtKB-KW"/>
</dbReference>
<dbReference type="InterPro" id="IPR000847">
    <property type="entry name" value="LysR_HTH_N"/>
</dbReference>
<dbReference type="PANTHER" id="PTHR30293:SF2">
    <property type="entry name" value="TRANSCRIPTIONAL ACTIVATOR PROTEIN NHAR"/>
    <property type="match status" value="1"/>
</dbReference>
<evidence type="ECO:0000259" key="6">
    <source>
        <dbReference type="PROSITE" id="PS50931"/>
    </source>
</evidence>
<gene>
    <name evidence="7" type="primary">nhaR</name>
    <name evidence="7" type="ORF">PQG83_10830</name>
</gene>
<dbReference type="PROSITE" id="PS50931">
    <property type="entry name" value="HTH_LYSR"/>
    <property type="match status" value="1"/>
</dbReference>
<accession>A0AA96GJS4</accession>
<evidence type="ECO:0000256" key="4">
    <source>
        <dbReference type="ARBA" id="ARBA00023159"/>
    </source>
</evidence>
<dbReference type="Proteomes" id="UP001302494">
    <property type="component" value="Chromosome"/>
</dbReference>
<dbReference type="FunFam" id="1.10.10.10:FF:000001">
    <property type="entry name" value="LysR family transcriptional regulator"/>
    <property type="match status" value="1"/>
</dbReference>
<evidence type="ECO:0000256" key="2">
    <source>
        <dbReference type="ARBA" id="ARBA00023015"/>
    </source>
</evidence>
<evidence type="ECO:0000256" key="1">
    <source>
        <dbReference type="ARBA" id="ARBA00009437"/>
    </source>
</evidence>
<evidence type="ECO:0000313" key="8">
    <source>
        <dbReference type="Proteomes" id="UP001302494"/>
    </source>
</evidence>
<dbReference type="Pfam" id="PF00126">
    <property type="entry name" value="HTH_1"/>
    <property type="match status" value="1"/>
</dbReference>
<dbReference type="InterPro" id="IPR036390">
    <property type="entry name" value="WH_DNA-bd_sf"/>
</dbReference>
<proteinExistence type="inferred from homology"/>
<dbReference type="AlphaFoldDB" id="A0AA96GJS4"/>
<dbReference type="Gene3D" id="3.40.190.290">
    <property type="match status" value="1"/>
</dbReference>
<dbReference type="NCBIfam" id="NF008284">
    <property type="entry name" value="PRK11062.1"/>
    <property type="match status" value="1"/>
</dbReference>
<dbReference type="GO" id="GO:2000142">
    <property type="term" value="P:regulation of DNA-templated transcription initiation"/>
    <property type="evidence" value="ECO:0007669"/>
    <property type="project" value="TreeGrafter"/>
</dbReference>
<name>A0AA96GJS4_9BACT</name>
<organism evidence="7 8">
    <name type="scientific">Candidatus Nitrospira neomarina</name>
    <dbReference type="NCBI Taxonomy" id="3020899"/>
    <lineage>
        <taxon>Bacteria</taxon>
        <taxon>Pseudomonadati</taxon>
        <taxon>Nitrospirota</taxon>
        <taxon>Nitrospiria</taxon>
        <taxon>Nitrospirales</taxon>
        <taxon>Nitrospiraceae</taxon>
        <taxon>Nitrospira</taxon>
    </lineage>
</organism>
<evidence type="ECO:0000256" key="5">
    <source>
        <dbReference type="ARBA" id="ARBA00023163"/>
    </source>
</evidence>
<evidence type="ECO:0000256" key="3">
    <source>
        <dbReference type="ARBA" id="ARBA00023125"/>
    </source>
</evidence>
<keyword evidence="4" id="KW-0010">Activator</keyword>
<keyword evidence="5" id="KW-0804">Transcription</keyword>
<reference evidence="7 8" key="1">
    <citation type="submission" date="2023-01" db="EMBL/GenBank/DDBJ databases">
        <title>Cultivation and genomic characterization of new, ubiquitous marine nitrite-oxidizing bacteria from the Nitrospirales.</title>
        <authorList>
            <person name="Mueller A.J."/>
            <person name="Daebeler A."/>
            <person name="Herbold C.W."/>
            <person name="Kirkegaard R.H."/>
            <person name="Daims H."/>
        </authorList>
    </citation>
    <scope>NUCLEOTIDE SEQUENCE [LARGE SCALE GENOMIC DNA]</scope>
    <source>
        <strain evidence="7 8">DK</strain>
    </source>
</reference>
<dbReference type="PANTHER" id="PTHR30293">
    <property type="entry name" value="TRANSCRIPTIONAL REGULATORY PROTEIN NAC-RELATED"/>
    <property type="match status" value="1"/>
</dbReference>
<dbReference type="InterPro" id="IPR005119">
    <property type="entry name" value="LysR_subst-bd"/>
</dbReference>
<dbReference type="Gene3D" id="1.10.10.10">
    <property type="entry name" value="Winged helix-like DNA-binding domain superfamily/Winged helix DNA-binding domain"/>
    <property type="match status" value="1"/>
</dbReference>
<sequence length="308" mass="34278">MLPYMEWLNYHHLLYFWVIAREGSIKRACEELNLSQPALSAQLRALEESLGEKLFNRVGRTLVLTEMGQVAYRYAEEIFSLGQEFTNLLKGRPTHRPLKLVVGIAEVVPKMVAYKLLESVYALREPVQIVCWEGRLDRLLGELALHALDLVLADTPIPATVKIQGHSHLLGESEVAVFAMKKIAAKYRKGFPKSLTGAPFLLPTSNSILRRGMDEWFARIGIVPRVIGEFEDSATMKAFGGAGQGIFPGSAVMAKEIARQYAVQKIGIVSGIREQFYAISAERRLKHPGVLAIVDSAEKTIFRRSGSA</sequence>
<evidence type="ECO:0000313" key="7">
    <source>
        <dbReference type="EMBL" id="WNM60258.1"/>
    </source>
</evidence>
<dbReference type="GO" id="GO:0003700">
    <property type="term" value="F:DNA-binding transcription factor activity"/>
    <property type="evidence" value="ECO:0007669"/>
    <property type="project" value="InterPro"/>
</dbReference>
<dbReference type="PRINTS" id="PR00039">
    <property type="entry name" value="HTHLYSR"/>
</dbReference>
<feature type="domain" description="HTH lysR-type" evidence="6">
    <location>
        <begin position="8"/>
        <end position="65"/>
    </location>
</feature>
<keyword evidence="8" id="KW-1185">Reference proteome</keyword>
<keyword evidence="2" id="KW-0805">Transcription regulation</keyword>
<dbReference type="SUPFAM" id="SSF46785">
    <property type="entry name" value="Winged helix' DNA-binding domain"/>
    <property type="match status" value="1"/>
</dbReference>
<keyword evidence="3" id="KW-0238">DNA-binding</keyword>
<dbReference type="RefSeq" id="WP_312740758.1">
    <property type="nucleotide sequence ID" value="NZ_CP116968.1"/>
</dbReference>
<dbReference type="KEGG" id="nneo:PQG83_10830"/>
<dbReference type="EMBL" id="CP116968">
    <property type="protein sequence ID" value="WNM60258.1"/>
    <property type="molecule type" value="Genomic_DNA"/>
</dbReference>
<comment type="similarity">
    <text evidence="1">Belongs to the LysR transcriptional regulatory family.</text>
</comment>
<protein>
    <submittedName>
        <fullName evidence="7">Transcriptional activator NhaR</fullName>
    </submittedName>
</protein>
<dbReference type="Pfam" id="PF03466">
    <property type="entry name" value="LysR_substrate"/>
    <property type="match status" value="1"/>
</dbReference>